<accession>A0A545THI6</accession>
<sequence length="141" mass="16200">MQLPSKTLTIKFQELQADSEFQKRFDIGSPESLDSIKRLTDLLDQGQSLERITVLESPEGLKILDGFHRFEAYKQHIKNNEPLEYSEYEIEVASLGVLDKLKALEYSCLANTKHGRGVSPESALQRLFQLMLTTDYYLETK</sequence>
<evidence type="ECO:0000313" key="2">
    <source>
        <dbReference type="Proteomes" id="UP000317839"/>
    </source>
</evidence>
<protein>
    <recommendedName>
        <fullName evidence="3">ParB/Sulfiredoxin domain-containing protein</fullName>
    </recommendedName>
</protein>
<name>A0A545THI6_9GAMM</name>
<proteinExistence type="predicted"/>
<comment type="caution">
    <text evidence="1">The sequence shown here is derived from an EMBL/GenBank/DDBJ whole genome shotgun (WGS) entry which is preliminary data.</text>
</comment>
<keyword evidence="2" id="KW-1185">Reference proteome</keyword>
<dbReference type="EMBL" id="VIKR01000001">
    <property type="protein sequence ID" value="TQV76694.1"/>
    <property type="molecule type" value="Genomic_DNA"/>
</dbReference>
<evidence type="ECO:0000313" key="1">
    <source>
        <dbReference type="EMBL" id="TQV76694.1"/>
    </source>
</evidence>
<evidence type="ECO:0008006" key="3">
    <source>
        <dbReference type="Google" id="ProtNLM"/>
    </source>
</evidence>
<gene>
    <name evidence="1" type="ORF">FLL45_01670</name>
</gene>
<organism evidence="1 2">
    <name type="scientific">Aliikangiella marina</name>
    <dbReference type="NCBI Taxonomy" id="1712262"/>
    <lineage>
        <taxon>Bacteria</taxon>
        <taxon>Pseudomonadati</taxon>
        <taxon>Pseudomonadota</taxon>
        <taxon>Gammaproteobacteria</taxon>
        <taxon>Oceanospirillales</taxon>
        <taxon>Pleioneaceae</taxon>
        <taxon>Aliikangiella</taxon>
    </lineage>
</organism>
<dbReference type="Proteomes" id="UP000317839">
    <property type="component" value="Unassembled WGS sequence"/>
</dbReference>
<dbReference type="RefSeq" id="WP_142888054.1">
    <property type="nucleotide sequence ID" value="NZ_VIKR01000001.1"/>
</dbReference>
<reference evidence="1 2" key="1">
    <citation type="submission" date="2019-06" db="EMBL/GenBank/DDBJ databases">
        <title>Draft genome of Aliikangiella marina GYP-15.</title>
        <authorList>
            <person name="Wang G."/>
        </authorList>
    </citation>
    <scope>NUCLEOTIDE SEQUENCE [LARGE SCALE GENOMIC DNA]</scope>
    <source>
        <strain evidence="1 2">GYP-15</strain>
    </source>
</reference>
<dbReference type="AlphaFoldDB" id="A0A545THI6"/>